<dbReference type="Proteomes" id="UP000001096">
    <property type="component" value="Unassembled WGS sequence"/>
</dbReference>
<dbReference type="CDD" id="cd00093">
    <property type="entry name" value="HTH_XRE"/>
    <property type="match status" value="1"/>
</dbReference>
<dbReference type="InterPro" id="IPR050807">
    <property type="entry name" value="TransReg_Diox_bact_type"/>
</dbReference>
<evidence type="ECO:0000259" key="2">
    <source>
        <dbReference type="PROSITE" id="PS50943"/>
    </source>
</evidence>
<feature type="domain" description="HTH cro/C1-type" evidence="2">
    <location>
        <begin position="15"/>
        <end position="69"/>
    </location>
</feature>
<accession>K8NZ46</accession>
<dbReference type="GO" id="GO:0003700">
    <property type="term" value="F:DNA-binding transcription factor activity"/>
    <property type="evidence" value="ECO:0007669"/>
    <property type="project" value="TreeGrafter"/>
</dbReference>
<dbReference type="PANTHER" id="PTHR46797:SF1">
    <property type="entry name" value="METHYLPHOSPHONATE SYNTHASE"/>
    <property type="match status" value="1"/>
</dbReference>
<evidence type="ECO:0000313" key="4">
    <source>
        <dbReference type="Proteomes" id="UP000001096"/>
    </source>
</evidence>
<dbReference type="SMART" id="SM00530">
    <property type="entry name" value="HTH_XRE"/>
    <property type="match status" value="1"/>
</dbReference>
<dbReference type="AlphaFoldDB" id="K8NZ46"/>
<dbReference type="GO" id="GO:0005829">
    <property type="term" value="C:cytosol"/>
    <property type="evidence" value="ECO:0007669"/>
    <property type="project" value="TreeGrafter"/>
</dbReference>
<evidence type="ECO:0000256" key="1">
    <source>
        <dbReference type="ARBA" id="ARBA00023125"/>
    </source>
</evidence>
<dbReference type="SUPFAM" id="SSF47413">
    <property type="entry name" value="lambda repressor-like DNA-binding domains"/>
    <property type="match status" value="1"/>
</dbReference>
<sequence>MITPNDFYTKLGDSIRRRREELRLTQAELGESLGLSRTSVTNIERGRQRLLIDQFQGLCKALGVSMETLLADIDAETRPVVRQPSELRRMPTVTAYLQRTLVKAGER</sequence>
<evidence type="ECO:0000313" key="3">
    <source>
        <dbReference type="EMBL" id="EKS34476.1"/>
    </source>
</evidence>
<dbReference type="RefSeq" id="WP_006023087.1">
    <property type="nucleotide sequence ID" value="NZ_KB375284.1"/>
</dbReference>
<gene>
    <name evidence="3" type="ORF">HMPREF9695_04386</name>
</gene>
<protein>
    <recommendedName>
        <fullName evidence="2">HTH cro/C1-type domain-containing protein</fullName>
    </recommendedName>
</protein>
<dbReference type="PROSITE" id="PS50943">
    <property type="entry name" value="HTH_CROC1"/>
    <property type="match status" value="1"/>
</dbReference>
<dbReference type="PANTHER" id="PTHR46797">
    <property type="entry name" value="HTH-TYPE TRANSCRIPTIONAL REGULATOR"/>
    <property type="match status" value="1"/>
</dbReference>
<organism evidence="3 4">
    <name type="scientific">Afipia broomeae ATCC 49717</name>
    <dbReference type="NCBI Taxonomy" id="883078"/>
    <lineage>
        <taxon>Bacteria</taxon>
        <taxon>Pseudomonadati</taxon>
        <taxon>Pseudomonadota</taxon>
        <taxon>Alphaproteobacteria</taxon>
        <taxon>Hyphomicrobiales</taxon>
        <taxon>Nitrobacteraceae</taxon>
        <taxon>Afipia</taxon>
    </lineage>
</organism>
<reference evidence="3 4" key="1">
    <citation type="submission" date="2012-04" db="EMBL/GenBank/DDBJ databases">
        <title>The Genome Sequence of Afipia broomeae ATCC 49717.</title>
        <authorList>
            <consortium name="The Broad Institute Genome Sequencing Platform"/>
            <person name="Earl A."/>
            <person name="Ward D."/>
            <person name="Feldgarden M."/>
            <person name="Gevers D."/>
            <person name="Huys G."/>
            <person name="Walker B."/>
            <person name="Young S.K."/>
            <person name="Zeng Q."/>
            <person name="Gargeya S."/>
            <person name="Fitzgerald M."/>
            <person name="Haas B."/>
            <person name="Abouelleil A."/>
            <person name="Alvarado L."/>
            <person name="Arachchi H.M."/>
            <person name="Berlin A."/>
            <person name="Chapman S.B."/>
            <person name="Goldberg J."/>
            <person name="Griggs A."/>
            <person name="Gujja S."/>
            <person name="Hansen M."/>
            <person name="Howarth C."/>
            <person name="Imamovic A."/>
            <person name="Larimer J."/>
            <person name="McCowen C."/>
            <person name="Montmayeur A."/>
            <person name="Murphy C."/>
            <person name="Neiman D."/>
            <person name="Pearson M."/>
            <person name="Priest M."/>
            <person name="Roberts A."/>
            <person name="Saif S."/>
            <person name="Shea T."/>
            <person name="Sisk P."/>
            <person name="Sykes S."/>
            <person name="Wortman J."/>
            <person name="Nusbaum C."/>
            <person name="Birren B."/>
        </authorList>
    </citation>
    <scope>NUCLEOTIDE SEQUENCE [LARGE SCALE GENOMIC DNA]</scope>
    <source>
        <strain evidence="3 4">ATCC 49717</strain>
    </source>
</reference>
<dbReference type="InterPro" id="IPR001387">
    <property type="entry name" value="Cro/C1-type_HTH"/>
</dbReference>
<dbReference type="GO" id="GO:0003677">
    <property type="term" value="F:DNA binding"/>
    <property type="evidence" value="ECO:0007669"/>
    <property type="project" value="UniProtKB-KW"/>
</dbReference>
<name>K8NZ46_9BRAD</name>
<dbReference type="Gene3D" id="1.10.260.40">
    <property type="entry name" value="lambda repressor-like DNA-binding domains"/>
    <property type="match status" value="1"/>
</dbReference>
<keyword evidence="4" id="KW-1185">Reference proteome</keyword>
<dbReference type="HOGENOM" id="CLU_2204471_0_0_5"/>
<proteinExistence type="predicted"/>
<keyword evidence="1" id="KW-0238">DNA-binding</keyword>
<dbReference type="eggNOG" id="COG1396">
    <property type="taxonomic scope" value="Bacteria"/>
</dbReference>
<dbReference type="EMBL" id="AGWX01000005">
    <property type="protein sequence ID" value="EKS34476.1"/>
    <property type="molecule type" value="Genomic_DNA"/>
</dbReference>
<dbReference type="InterPro" id="IPR010982">
    <property type="entry name" value="Lambda_DNA-bd_dom_sf"/>
</dbReference>
<dbReference type="PATRIC" id="fig|883078.3.peg.4530"/>
<dbReference type="Pfam" id="PF01381">
    <property type="entry name" value="HTH_3"/>
    <property type="match status" value="1"/>
</dbReference>
<comment type="caution">
    <text evidence="3">The sequence shown here is derived from an EMBL/GenBank/DDBJ whole genome shotgun (WGS) entry which is preliminary data.</text>
</comment>